<evidence type="ECO:0000313" key="3">
    <source>
        <dbReference type="Proteomes" id="UP001283361"/>
    </source>
</evidence>
<keyword evidence="1" id="KW-1133">Transmembrane helix</keyword>
<gene>
    <name evidence="2" type="ORF">RRG08_017372</name>
</gene>
<name>A0AAE1DWZ8_9GAST</name>
<keyword evidence="1" id="KW-0812">Transmembrane</keyword>
<keyword evidence="1" id="KW-0472">Membrane</keyword>
<evidence type="ECO:0000313" key="2">
    <source>
        <dbReference type="EMBL" id="KAK3786151.1"/>
    </source>
</evidence>
<organism evidence="2 3">
    <name type="scientific">Elysia crispata</name>
    <name type="common">lettuce slug</name>
    <dbReference type="NCBI Taxonomy" id="231223"/>
    <lineage>
        <taxon>Eukaryota</taxon>
        <taxon>Metazoa</taxon>
        <taxon>Spiralia</taxon>
        <taxon>Lophotrochozoa</taxon>
        <taxon>Mollusca</taxon>
        <taxon>Gastropoda</taxon>
        <taxon>Heterobranchia</taxon>
        <taxon>Euthyneura</taxon>
        <taxon>Panpulmonata</taxon>
        <taxon>Sacoglossa</taxon>
        <taxon>Placobranchoidea</taxon>
        <taxon>Plakobranchidae</taxon>
        <taxon>Elysia</taxon>
    </lineage>
</organism>
<accession>A0AAE1DWZ8</accession>
<comment type="caution">
    <text evidence="2">The sequence shown here is derived from an EMBL/GenBank/DDBJ whole genome shotgun (WGS) entry which is preliminary data.</text>
</comment>
<dbReference type="Proteomes" id="UP001283361">
    <property type="component" value="Unassembled WGS sequence"/>
</dbReference>
<feature type="transmembrane region" description="Helical" evidence="1">
    <location>
        <begin position="83"/>
        <end position="103"/>
    </location>
</feature>
<evidence type="ECO:0000256" key="1">
    <source>
        <dbReference type="SAM" id="Phobius"/>
    </source>
</evidence>
<dbReference type="EMBL" id="JAWDGP010002007">
    <property type="protein sequence ID" value="KAK3786151.1"/>
    <property type="molecule type" value="Genomic_DNA"/>
</dbReference>
<dbReference type="AlphaFoldDB" id="A0AAE1DWZ8"/>
<proteinExistence type="predicted"/>
<keyword evidence="3" id="KW-1185">Reference proteome</keyword>
<sequence length="153" mass="17310">MRLLNFNQTHWQVINVYITSSYPQGVQPDHVVAPRHIHLQWPGDVIDLELLAFAFYHVNGTNVFYLYARPKGLGKLRFDAKKLILILVSVSGSQTCIFVVVIVKTQDKGIITAVSGNGLKEYSEKRNDILVHKQESPSQLTSLKTYDINVINC</sequence>
<protein>
    <submittedName>
        <fullName evidence="2">Uncharacterized protein</fullName>
    </submittedName>
</protein>
<reference evidence="2" key="1">
    <citation type="journal article" date="2023" name="G3 (Bethesda)">
        <title>A reference genome for the long-term kleptoplast-retaining sea slug Elysia crispata morphotype clarki.</title>
        <authorList>
            <person name="Eastman K.E."/>
            <person name="Pendleton A.L."/>
            <person name="Shaikh M.A."/>
            <person name="Suttiyut T."/>
            <person name="Ogas R."/>
            <person name="Tomko P."/>
            <person name="Gavelis G."/>
            <person name="Widhalm J.R."/>
            <person name="Wisecaver J.H."/>
        </authorList>
    </citation>
    <scope>NUCLEOTIDE SEQUENCE</scope>
    <source>
        <strain evidence="2">ECLA1</strain>
    </source>
</reference>